<evidence type="ECO:0000313" key="3">
    <source>
        <dbReference type="Proteomes" id="UP000029448"/>
    </source>
</evidence>
<reference evidence="2 3" key="1">
    <citation type="submission" date="2014-06" db="EMBL/GenBank/DDBJ databases">
        <title>Functional and comparative genomic analyses of the Drosophila gut microbiota identify candidate symbiosis factors.</title>
        <authorList>
            <person name="Newell P.D."/>
            <person name="Chaston J.M."/>
            <person name="Douglas A.E."/>
        </authorList>
    </citation>
    <scope>NUCLEOTIDE SEQUENCE [LARGE SCALE GENOMIC DNA]</scope>
    <source>
        <strain evidence="2 3">DmCS_006</strain>
    </source>
</reference>
<feature type="region of interest" description="Disordered" evidence="1">
    <location>
        <begin position="1"/>
        <end position="21"/>
    </location>
</feature>
<protein>
    <submittedName>
        <fullName evidence="2">Uncharacterized protein</fullName>
    </submittedName>
</protein>
<dbReference type="STRING" id="104102.AtDm6_0357"/>
<evidence type="ECO:0000256" key="1">
    <source>
        <dbReference type="SAM" id="MobiDB-lite"/>
    </source>
</evidence>
<comment type="caution">
    <text evidence="2">The sequence shown here is derived from an EMBL/GenBank/DDBJ whole genome shotgun (WGS) entry which is preliminary data.</text>
</comment>
<dbReference type="Proteomes" id="UP000029448">
    <property type="component" value="Unassembled WGS sequence"/>
</dbReference>
<proteinExistence type="predicted"/>
<dbReference type="AlphaFoldDB" id="A0A095BBA0"/>
<evidence type="ECO:0000313" key="2">
    <source>
        <dbReference type="EMBL" id="KGB26078.1"/>
    </source>
</evidence>
<dbReference type="PATRIC" id="fig|104102.7.peg.353"/>
<accession>A0A095BBA0</accession>
<gene>
    <name evidence="2" type="ORF">AtDm6_0357</name>
</gene>
<sequence length="46" mass="4904">MPNSHPGKAAQDAVPEHGRGNLYAGHSSVRAVFFLTVANVRFLPAD</sequence>
<organism evidence="2 3">
    <name type="scientific">Acetobacter tropicalis</name>
    <dbReference type="NCBI Taxonomy" id="104102"/>
    <lineage>
        <taxon>Bacteria</taxon>
        <taxon>Pseudomonadati</taxon>
        <taxon>Pseudomonadota</taxon>
        <taxon>Alphaproteobacteria</taxon>
        <taxon>Acetobacterales</taxon>
        <taxon>Acetobacteraceae</taxon>
        <taxon>Acetobacter</taxon>
    </lineage>
</organism>
<keyword evidence="3" id="KW-1185">Reference proteome</keyword>
<dbReference type="EMBL" id="JOKM01000017">
    <property type="protein sequence ID" value="KGB26078.1"/>
    <property type="molecule type" value="Genomic_DNA"/>
</dbReference>
<name>A0A095BBA0_9PROT</name>